<comment type="caution">
    <text evidence="2">The sequence shown here is derived from an EMBL/GenBank/DDBJ whole genome shotgun (WGS) entry which is preliminary data.</text>
</comment>
<accession>A0A4Z1KYK8</accession>
<evidence type="ECO:0000313" key="2">
    <source>
        <dbReference type="EMBL" id="TGO89665.1"/>
    </source>
</evidence>
<reference evidence="2 3" key="1">
    <citation type="submission" date="2017-12" db="EMBL/GenBank/DDBJ databases">
        <title>Comparative genomics of Botrytis spp.</title>
        <authorList>
            <person name="Valero-Jimenez C.A."/>
            <person name="Tapia P."/>
            <person name="Veloso J."/>
            <person name="Silva-Moreno E."/>
            <person name="Staats M."/>
            <person name="Valdes J.H."/>
            <person name="Van Kan J.A.L."/>
        </authorList>
    </citation>
    <scope>NUCLEOTIDE SEQUENCE [LARGE SCALE GENOMIC DNA]</scope>
    <source>
        <strain evidence="2 3">MUCL3349</strain>
    </source>
</reference>
<proteinExistence type="predicted"/>
<feature type="region of interest" description="Disordered" evidence="1">
    <location>
        <begin position="180"/>
        <end position="200"/>
    </location>
</feature>
<sequence>MSTATDRNHIERRGTKAINIVVGPVHFVQDKTRLVIVQETKTAVEVAFASNLERVVVKVSHAKLDGIAAIILIATRMQYTKCHYRSYCHSIVNYTSSRTIYYLIPIPVYEYHYYTITWSYWSYYYYYYTIHLDLSASTHSTKITTTTTISINETNSAAASSSFKQFSATLSFPTPTTATLPIQTPPSSPTQTQQTTNPHTEVSIDKEFLRGTGSALSSVFGTPSTTTSSVTSGSSSSSTATTPPVEVKVSGASGINLDGHFWSITGSTVFGACIVAL</sequence>
<name>A0A4Z1KYK8_9HELO</name>
<dbReference type="Proteomes" id="UP000297280">
    <property type="component" value="Unassembled WGS sequence"/>
</dbReference>
<evidence type="ECO:0000313" key="3">
    <source>
        <dbReference type="Proteomes" id="UP000297280"/>
    </source>
</evidence>
<dbReference type="OrthoDB" id="3554588at2759"/>
<dbReference type="AlphaFoldDB" id="A0A4Z1KYK8"/>
<evidence type="ECO:0000256" key="1">
    <source>
        <dbReference type="SAM" id="MobiDB-lite"/>
    </source>
</evidence>
<dbReference type="STRING" id="87229.A0A4Z1KYK8"/>
<protein>
    <submittedName>
        <fullName evidence="2">Uncharacterized protein</fullName>
    </submittedName>
</protein>
<dbReference type="EMBL" id="PQXO01000099">
    <property type="protein sequence ID" value="TGO89665.1"/>
    <property type="molecule type" value="Genomic_DNA"/>
</dbReference>
<gene>
    <name evidence="2" type="ORF">BPOR_0099g00200</name>
</gene>
<keyword evidence="3" id="KW-1185">Reference proteome</keyword>
<organism evidence="2 3">
    <name type="scientific">Botrytis porri</name>
    <dbReference type="NCBI Taxonomy" id="87229"/>
    <lineage>
        <taxon>Eukaryota</taxon>
        <taxon>Fungi</taxon>
        <taxon>Dikarya</taxon>
        <taxon>Ascomycota</taxon>
        <taxon>Pezizomycotina</taxon>
        <taxon>Leotiomycetes</taxon>
        <taxon>Helotiales</taxon>
        <taxon>Sclerotiniaceae</taxon>
        <taxon>Botrytis</taxon>
    </lineage>
</organism>
<feature type="region of interest" description="Disordered" evidence="1">
    <location>
        <begin position="217"/>
        <end position="245"/>
    </location>
</feature>